<feature type="transmembrane region" description="Helical" evidence="1">
    <location>
        <begin position="31"/>
        <end position="50"/>
    </location>
</feature>
<feature type="transmembrane region" description="Helical" evidence="1">
    <location>
        <begin position="111"/>
        <end position="144"/>
    </location>
</feature>
<dbReference type="InterPro" id="IPR009323">
    <property type="entry name" value="DUF979"/>
</dbReference>
<keyword evidence="1" id="KW-0812">Transmembrane</keyword>
<sequence length="220" mass="23617">MIPVMTAGGVVAFTYVPGLQRAVFGEGNHSTLITLTSMTLGCLLGWLIALRMTREKPQQSLQEARRLLDSIGWAFILPQILATLGLVFVAADIDTDIAYLTQHYLALDSRFAMVALYAVVMALLSMIMGNAFAAFPIATAGIGLPILVGHYCGDPAVMAAIGMFCGYCGTLMTPMAANYNIVPAALLELPDRNGVIKAQRPTGIVLLGVNILLLYYLMFL</sequence>
<evidence type="ECO:0000313" key="2">
    <source>
        <dbReference type="EMBL" id="BBG30304.1"/>
    </source>
</evidence>
<gene>
    <name evidence="2" type="ORF">ZBT109_1547</name>
</gene>
<feature type="transmembrane region" description="Helical" evidence="1">
    <location>
        <begin position="71"/>
        <end position="91"/>
    </location>
</feature>
<keyword evidence="1" id="KW-1133">Transmembrane helix</keyword>
<proteinExistence type="predicted"/>
<evidence type="ECO:0000313" key="3">
    <source>
        <dbReference type="Proteomes" id="UP000267342"/>
    </source>
</evidence>
<keyword evidence="1" id="KW-0472">Membrane</keyword>
<feature type="transmembrane region" description="Helical" evidence="1">
    <location>
        <begin position="201"/>
        <end position="219"/>
    </location>
</feature>
<dbReference type="EMBL" id="AP018933">
    <property type="protein sequence ID" value="BBG30304.1"/>
    <property type="molecule type" value="Genomic_DNA"/>
</dbReference>
<accession>A0A348HFA2</accession>
<reference evidence="2 3" key="1">
    <citation type="submission" date="2018-09" db="EMBL/GenBank/DDBJ databases">
        <title>Zymobacter palmae IAM14233 (=T109) whole genome analysis.</title>
        <authorList>
            <person name="Yanase H."/>
        </authorList>
    </citation>
    <scope>NUCLEOTIDE SEQUENCE [LARGE SCALE GENOMIC DNA]</scope>
    <source>
        <strain evidence="2 3">IAM14233</strain>
    </source>
</reference>
<dbReference type="STRING" id="1123510.GCA_000620025_01842"/>
<organism evidence="2 3">
    <name type="scientific">Zymobacter palmae</name>
    <dbReference type="NCBI Taxonomy" id="33074"/>
    <lineage>
        <taxon>Bacteria</taxon>
        <taxon>Pseudomonadati</taxon>
        <taxon>Pseudomonadota</taxon>
        <taxon>Gammaproteobacteria</taxon>
        <taxon>Oceanospirillales</taxon>
        <taxon>Halomonadaceae</taxon>
        <taxon>Zymobacter group</taxon>
        <taxon>Zymobacter</taxon>
    </lineage>
</organism>
<dbReference type="Pfam" id="PF06166">
    <property type="entry name" value="DUF979"/>
    <property type="match status" value="1"/>
</dbReference>
<dbReference type="AlphaFoldDB" id="A0A348HFA2"/>
<dbReference type="KEGG" id="zpl:ZBT109_1547"/>
<feature type="transmembrane region" description="Helical" evidence="1">
    <location>
        <begin position="156"/>
        <end position="181"/>
    </location>
</feature>
<name>A0A348HFA2_9GAMM</name>
<protein>
    <submittedName>
        <fullName evidence="2">Predicted membrane protein</fullName>
    </submittedName>
</protein>
<keyword evidence="3" id="KW-1185">Reference proteome</keyword>
<dbReference type="Proteomes" id="UP000267342">
    <property type="component" value="Chromosome"/>
</dbReference>
<evidence type="ECO:0000256" key="1">
    <source>
        <dbReference type="SAM" id="Phobius"/>
    </source>
</evidence>